<evidence type="ECO:0000313" key="4">
    <source>
        <dbReference type="Proteomes" id="UP000030645"/>
    </source>
</evidence>
<name>W9RJR7_9ROSA</name>
<organism evidence="3 4">
    <name type="scientific">Morus notabilis</name>
    <dbReference type="NCBI Taxonomy" id="981085"/>
    <lineage>
        <taxon>Eukaryota</taxon>
        <taxon>Viridiplantae</taxon>
        <taxon>Streptophyta</taxon>
        <taxon>Embryophyta</taxon>
        <taxon>Tracheophyta</taxon>
        <taxon>Spermatophyta</taxon>
        <taxon>Magnoliopsida</taxon>
        <taxon>eudicotyledons</taxon>
        <taxon>Gunneridae</taxon>
        <taxon>Pentapetalae</taxon>
        <taxon>rosids</taxon>
        <taxon>fabids</taxon>
        <taxon>Rosales</taxon>
        <taxon>Moraceae</taxon>
        <taxon>Moreae</taxon>
        <taxon>Morus</taxon>
    </lineage>
</organism>
<dbReference type="eggNOG" id="ENOG502S2XW">
    <property type="taxonomic scope" value="Eukaryota"/>
</dbReference>
<dbReference type="InterPro" id="IPR036047">
    <property type="entry name" value="F-box-like_dom_sf"/>
</dbReference>
<dbReference type="InterPro" id="IPR001810">
    <property type="entry name" value="F-box_dom"/>
</dbReference>
<evidence type="ECO:0000259" key="2">
    <source>
        <dbReference type="SMART" id="SM00256"/>
    </source>
</evidence>
<dbReference type="InterPro" id="IPR050796">
    <property type="entry name" value="SCF_F-box_component"/>
</dbReference>
<dbReference type="InterPro" id="IPR017451">
    <property type="entry name" value="F-box-assoc_interact_dom"/>
</dbReference>
<feature type="region of interest" description="Disordered" evidence="1">
    <location>
        <begin position="480"/>
        <end position="509"/>
    </location>
</feature>
<dbReference type="InterPro" id="IPR006527">
    <property type="entry name" value="F-box-assoc_dom_typ1"/>
</dbReference>
<accession>W9RJR7</accession>
<reference evidence="4" key="1">
    <citation type="submission" date="2013-01" db="EMBL/GenBank/DDBJ databases">
        <title>Draft Genome Sequence of a Mulberry Tree, Morus notabilis C.K. Schneid.</title>
        <authorList>
            <person name="He N."/>
            <person name="Zhao S."/>
        </authorList>
    </citation>
    <scope>NUCLEOTIDE SEQUENCE</scope>
</reference>
<evidence type="ECO:0000313" key="3">
    <source>
        <dbReference type="EMBL" id="EXB94261.1"/>
    </source>
</evidence>
<feature type="domain" description="F-box" evidence="2">
    <location>
        <begin position="8"/>
        <end position="48"/>
    </location>
</feature>
<protein>
    <submittedName>
        <fullName evidence="3">F-box/kelch-repeat protein</fullName>
    </submittedName>
</protein>
<dbReference type="Proteomes" id="UP000030645">
    <property type="component" value="Unassembled WGS sequence"/>
</dbReference>
<dbReference type="NCBIfam" id="TIGR01640">
    <property type="entry name" value="F_box_assoc_1"/>
    <property type="match status" value="1"/>
</dbReference>
<evidence type="ECO:0000256" key="1">
    <source>
        <dbReference type="SAM" id="MobiDB-lite"/>
    </source>
</evidence>
<dbReference type="PANTHER" id="PTHR31672:SF13">
    <property type="entry name" value="F-BOX PROTEIN CPR30-LIKE"/>
    <property type="match status" value="1"/>
</dbReference>
<dbReference type="EMBL" id="KE345141">
    <property type="protein sequence ID" value="EXB94261.1"/>
    <property type="molecule type" value="Genomic_DNA"/>
</dbReference>
<gene>
    <name evidence="3" type="ORF">L484_002808</name>
</gene>
<dbReference type="Pfam" id="PF00646">
    <property type="entry name" value="F-box"/>
    <property type="match status" value="1"/>
</dbReference>
<dbReference type="Gene3D" id="1.20.1280.50">
    <property type="match status" value="1"/>
</dbReference>
<dbReference type="AlphaFoldDB" id="W9RJR7"/>
<proteinExistence type="predicted"/>
<dbReference type="SUPFAM" id="SSF81383">
    <property type="entry name" value="F-box domain"/>
    <property type="match status" value="1"/>
</dbReference>
<dbReference type="CDD" id="cd22157">
    <property type="entry name" value="F-box_AtFBW1-like"/>
    <property type="match status" value="1"/>
</dbReference>
<dbReference type="PANTHER" id="PTHR31672">
    <property type="entry name" value="BNACNNG10540D PROTEIN"/>
    <property type="match status" value="1"/>
</dbReference>
<dbReference type="Pfam" id="PF07734">
    <property type="entry name" value="FBA_1"/>
    <property type="match status" value="1"/>
</dbReference>
<sequence length="509" mass="57172">MEGFSCYLPVEIVEQIMLWLPPKSLMRFKCVSKSWCSLINGCIKDPEFVAKHLHNTNKDITSRTRHIVYLYGFSYFKNMYSLLSTYTECDDGEKETIKFDAEFLNLSNFLNGERFAFPEYYHCNGIICLDGSKGDMLLCNPALREYLLVTSGSASLGIGFDTDLSKGKGFGYDSRTNEYKVVSILDFIDDIDGPKRQTCLAEVTTLGSGIWRTIEMPIHGFSSRSLYSHTYCRGVFYWMTSSTEGLILSFNMCDEVFRCIEPPNDVFLSDGSHWWTTKLRVWNDSLVLLFDNCPCGQGTEPRSIDMWVMNDNNGSGKKGSRSWIKYLTIENLNDILMPLTFWKNDELLFKDLGQVKVVSYNIQKKEFRDIDIDGQSQSRLSFVGTHVPSLVSIREKCKLKFSFHLLLSTAIVPSPTTIKVRERKFEGVDAIFHRDFSALCGGQGSRADEGAAVGLNGGDGPRSQKVCGQHCILVGEDWGGRGRSRRHPGGARWAVGGDGGGQSEKMVAG</sequence>
<dbReference type="SMART" id="SM00256">
    <property type="entry name" value="FBOX"/>
    <property type="match status" value="1"/>
</dbReference>
<keyword evidence="4" id="KW-1185">Reference proteome</keyword>